<reference evidence="1 2" key="1">
    <citation type="submission" date="2012-06" db="EMBL/GenBank/DDBJ databases">
        <title>Complete sequence of Thiocystis violascens DSM 198.</title>
        <authorList>
            <consortium name="US DOE Joint Genome Institute"/>
            <person name="Lucas S."/>
            <person name="Han J."/>
            <person name="Lapidus A."/>
            <person name="Cheng J.-F."/>
            <person name="Goodwin L."/>
            <person name="Pitluck S."/>
            <person name="Peters L."/>
            <person name="Ovchinnikova G."/>
            <person name="Teshima H."/>
            <person name="Detter J.C."/>
            <person name="Han C."/>
            <person name="Tapia R."/>
            <person name="Land M."/>
            <person name="Hauser L."/>
            <person name="Kyrpides N."/>
            <person name="Ivanova N."/>
            <person name="Pagani I."/>
            <person name="Vogl K."/>
            <person name="Liu Z."/>
            <person name="Frigaard N.-U."/>
            <person name="Bryant D."/>
            <person name="Woyke T."/>
        </authorList>
    </citation>
    <scope>NUCLEOTIDE SEQUENCE [LARGE SCALE GENOMIC DNA]</scope>
    <source>
        <strain evidence="2">ATCC 17096 / DSM 198 / 6111</strain>
    </source>
</reference>
<organism evidence="1 2">
    <name type="scientific">Thiocystis violascens (strain ATCC 17096 / DSM 198 / 6111)</name>
    <name type="common">Chromatium violascens</name>
    <dbReference type="NCBI Taxonomy" id="765911"/>
    <lineage>
        <taxon>Bacteria</taxon>
        <taxon>Pseudomonadati</taxon>
        <taxon>Pseudomonadota</taxon>
        <taxon>Gammaproteobacteria</taxon>
        <taxon>Chromatiales</taxon>
        <taxon>Chromatiaceae</taxon>
        <taxon>Thiocystis</taxon>
    </lineage>
</organism>
<protein>
    <recommendedName>
        <fullName evidence="3">Fe-S oxidoreductase</fullName>
    </recommendedName>
</protein>
<dbReference type="eggNOG" id="ENOG503372T">
    <property type="taxonomic scope" value="Bacteria"/>
</dbReference>
<dbReference type="STRING" id="765911.Thivi_4007"/>
<dbReference type="RefSeq" id="WP_014780228.1">
    <property type="nucleotide sequence ID" value="NC_018012.1"/>
</dbReference>
<dbReference type="HOGENOM" id="CLU_1989906_0_0_6"/>
<evidence type="ECO:0000313" key="2">
    <source>
        <dbReference type="Proteomes" id="UP000006062"/>
    </source>
</evidence>
<dbReference type="KEGG" id="tvi:Thivi_4007"/>
<proteinExistence type="predicted"/>
<gene>
    <name evidence="1" type="ordered locus">Thivi_4007</name>
</gene>
<dbReference type="Proteomes" id="UP000006062">
    <property type="component" value="Chromosome"/>
</dbReference>
<dbReference type="EMBL" id="CP003154">
    <property type="protein sequence ID" value="AFL75841.1"/>
    <property type="molecule type" value="Genomic_DNA"/>
</dbReference>
<accession>I3YFS3</accession>
<sequence>MLNKTRRFLTSLLPIDPNRRGECNRCGSCCKLPYPCPFLRFDDAGLSSCSVYLFRPPSCRKYPRVAAENLTPQTCGFFFVAPEQIGHRPAPGFEPAAVQVRTAEEPG</sequence>
<dbReference type="AlphaFoldDB" id="I3YFS3"/>
<keyword evidence="2" id="KW-1185">Reference proteome</keyword>
<evidence type="ECO:0008006" key="3">
    <source>
        <dbReference type="Google" id="ProtNLM"/>
    </source>
</evidence>
<evidence type="ECO:0000313" key="1">
    <source>
        <dbReference type="EMBL" id="AFL75841.1"/>
    </source>
</evidence>
<name>I3YFS3_THIV6</name>